<keyword evidence="1" id="KW-0732">Signal</keyword>
<dbReference type="AlphaFoldDB" id="A0A0C3JJ15"/>
<sequence>MFRFLCIAFLLLPAQFAFVHADDSAPRVHNSHTPRALTGLLGQSLACPTGDQQCIGSECCSVGSSCCDDQIGGCCPIDSTCTTGTDYCSGIVSDGSSIGGGSSAGLSTWQAAGLAVTVGAPLFGAAF</sequence>
<organism evidence="2 3">
    <name type="scientific">Pisolithus tinctorius Marx 270</name>
    <dbReference type="NCBI Taxonomy" id="870435"/>
    <lineage>
        <taxon>Eukaryota</taxon>
        <taxon>Fungi</taxon>
        <taxon>Dikarya</taxon>
        <taxon>Basidiomycota</taxon>
        <taxon>Agaricomycotina</taxon>
        <taxon>Agaricomycetes</taxon>
        <taxon>Agaricomycetidae</taxon>
        <taxon>Boletales</taxon>
        <taxon>Sclerodermatineae</taxon>
        <taxon>Pisolithaceae</taxon>
        <taxon>Pisolithus</taxon>
    </lineage>
</organism>
<feature type="signal peptide" evidence="1">
    <location>
        <begin position="1"/>
        <end position="21"/>
    </location>
</feature>
<evidence type="ECO:0000313" key="3">
    <source>
        <dbReference type="Proteomes" id="UP000054217"/>
    </source>
</evidence>
<keyword evidence="3" id="KW-1185">Reference proteome</keyword>
<gene>
    <name evidence="2" type="ORF">M404DRAFT_1006001</name>
</gene>
<reference evidence="3" key="2">
    <citation type="submission" date="2015-01" db="EMBL/GenBank/DDBJ databases">
        <title>Evolutionary Origins and Diversification of the Mycorrhizal Mutualists.</title>
        <authorList>
            <consortium name="DOE Joint Genome Institute"/>
            <consortium name="Mycorrhizal Genomics Consortium"/>
            <person name="Kohler A."/>
            <person name="Kuo A."/>
            <person name="Nagy L.G."/>
            <person name="Floudas D."/>
            <person name="Copeland A."/>
            <person name="Barry K.W."/>
            <person name="Cichocki N."/>
            <person name="Veneault-Fourrey C."/>
            <person name="LaButti K."/>
            <person name="Lindquist E.A."/>
            <person name="Lipzen A."/>
            <person name="Lundell T."/>
            <person name="Morin E."/>
            <person name="Murat C."/>
            <person name="Riley R."/>
            <person name="Ohm R."/>
            <person name="Sun H."/>
            <person name="Tunlid A."/>
            <person name="Henrissat B."/>
            <person name="Grigoriev I.V."/>
            <person name="Hibbett D.S."/>
            <person name="Martin F."/>
        </authorList>
    </citation>
    <scope>NUCLEOTIDE SEQUENCE [LARGE SCALE GENOMIC DNA]</scope>
    <source>
        <strain evidence="3">Marx 270</strain>
    </source>
</reference>
<dbReference type="Proteomes" id="UP000054217">
    <property type="component" value="Unassembled WGS sequence"/>
</dbReference>
<dbReference type="OrthoDB" id="2957314at2759"/>
<dbReference type="EMBL" id="KN832027">
    <property type="protein sequence ID" value="KIN97601.1"/>
    <property type="molecule type" value="Genomic_DNA"/>
</dbReference>
<dbReference type="STRING" id="870435.A0A0C3JJ15"/>
<evidence type="ECO:0008006" key="4">
    <source>
        <dbReference type="Google" id="ProtNLM"/>
    </source>
</evidence>
<evidence type="ECO:0000256" key="1">
    <source>
        <dbReference type="SAM" id="SignalP"/>
    </source>
</evidence>
<dbReference type="InParanoid" id="A0A0C3JJ15"/>
<proteinExistence type="predicted"/>
<name>A0A0C3JJ15_PISTI</name>
<dbReference type="HOGENOM" id="CLU_1971436_0_0_1"/>
<protein>
    <recommendedName>
        <fullName evidence="4">Granulins domain-containing protein</fullName>
    </recommendedName>
</protein>
<reference evidence="2 3" key="1">
    <citation type="submission" date="2014-04" db="EMBL/GenBank/DDBJ databases">
        <authorList>
            <consortium name="DOE Joint Genome Institute"/>
            <person name="Kuo A."/>
            <person name="Kohler A."/>
            <person name="Costa M.D."/>
            <person name="Nagy L.G."/>
            <person name="Floudas D."/>
            <person name="Copeland A."/>
            <person name="Barry K.W."/>
            <person name="Cichocki N."/>
            <person name="Veneault-Fourrey C."/>
            <person name="LaButti K."/>
            <person name="Lindquist E.A."/>
            <person name="Lipzen A."/>
            <person name="Lundell T."/>
            <person name="Morin E."/>
            <person name="Murat C."/>
            <person name="Sun H."/>
            <person name="Tunlid A."/>
            <person name="Henrissat B."/>
            <person name="Grigoriev I.V."/>
            <person name="Hibbett D.S."/>
            <person name="Martin F."/>
            <person name="Nordberg H.P."/>
            <person name="Cantor M.N."/>
            <person name="Hua S.X."/>
        </authorList>
    </citation>
    <scope>NUCLEOTIDE SEQUENCE [LARGE SCALE GENOMIC DNA]</scope>
    <source>
        <strain evidence="2 3">Marx 270</strain>
    </source>
</reference>
<evidence type="ECO:0000313" key="2">
    <source>
        <dbReference type="EMBL" id="KIN97601.1"/>
    </source>
</evidence>
<accession>A0A0C3JJ15</accession>
<feature type="chain" id="PRO_5002166206" description="Granulins domain-containing protein" evidence="1">
    <location>
        <begin position="22"/>
        <end position="127"/>
    </location>
</feature>